<protein>
    <submittedName>
        <fullName evidence="2">Uncharacterized protein</fullName>
    </submittedName>
</protein>
<keyword evidence="1" id="KW-0175">Coiled coil</keyword>
<feature type="coiled-coil region" evidence="1">
    <location>
        <begin position="140"/>
        <end position="167"/>
    </location>
</feature>
<proteinExistence type="predicted"/>
<dbReference type="AlphaFoldDB" id="A0A1E5JWY2"/>
<keyword evidence="3" id="KW-1185">Reference proteome</keyword>
<dbReference type="PATRIC" id="fig|45071.6.peg.1585"/>
<evidence type="ECO:0000256" key="1">
    <source>
        <dbReference type="SAM" id="Coils"/>
    </source>
</evidence>
<sequence length="249" mass="28808">MCRLFQEKKKNAQRIIDRFIEAKTKIDACCNTLNVLLNELHMVKEKQEFDNVVQLIINEEKKVHQFLLVLAEETDKDTMSKVRAYMDGLPNFKNVMTLLNYTEIATKNITDKKELLSFQEASSNLNEAQQIELSIFIKKLKELKSIAEILINQKEHFKENLQEATSLDTIDEIEDEIINRSSLINDVLERLLPYPEDELVCEQIIEILKGNRYFLAILEAFNLHESLMDDILNARATLIAMSEPFSIGG</sequence>
<comment type="caution">
    <text evidence="2">The sequence shown here is derived from an EMBL/GenBank/DDBJ whole genome shotgun (WGS) entry which is preliminary data.</text>
</comment>
<accession>A0A1E5JWY2</accession>
<dbReference type="STRING" id="45071.Lpar_1474"/>
<dbReference type="EMBL" id="LSOG01000010">
    <property type="protein sequence ID" value="OEH48598.1"/>
    <property type="molecule type" value="Genomic_DNA"/>
</dbReference>
<evidence type="ECO:0000313" key="3">
    <source>
        <dbReference type="Proteomes" id="UP000095229"/>
    </source>
</evidence>
<organism evidence="2 3">
    <name type="scientific">Legionella parisiensis</name>
    <dbReference type="NCBI Taxonomy" id="45071"/>
    <lineage>
        <taxon>Bacteria</taxon>
        <taxon>Pseudomonadati</taxon>
        <taxon>Pseudomonadota</taxon>
        <taxon>Gammaproteobacteria</taxon>
        <taxon>Legionellales</taxon>
        <taxon>Legionellaceae</taxon>
        <taxon>Legionella</taxon>
    </lineage>
</organism>
<name>A0A1E5JWY2_9GAMM</name>
<dbReference type="Proteomes" id="UP000095229">
    <property type="component" value="Unassembled WGS sequence"/>
</dbReference>
<evidence type="ECO:0000313" key="2">
    <source>
        <dbReference type="EMBL" id="OEH48598.1"/>
    </source>
</evidence>
<reference evidence="2 3" key="1">
    <citation type="submission" date="2016-02" db="EMBL/GenBank/DDBJ databases">
        <title>Secondary metabolites in Legionella.</title>
        <authorList>
            <person name="Tobias N.J."/>
            <person name="Bode H.B."/>
        </authorList>
    </citation>
    <scope>NUCLEOTIDE SEQUENCE [LARGE SCALE GENOMIC DNA]</scope>
    <source>
        <strain evidence="2 3">DSM 19216</strain>
    </source>
</reference>
<gene>
    <name evidence="2" type="ORF">lpari_00356</name>
</gene>